<organism evidence="3 4">
    <name type="scientific">Mycoplasma iguanae</name>
    <dbReference type="NCBI Taxonomy" id="292461"/>
    <lineage>
        <taxon>Bacteria</taxon>
        <taxon>Bacillati</taxon>
        <taxon>Mycoplasmatota</taxon>
        <taxon>Mollicutes</taxon>
        <taxon>Mycoplasmataceae</taxon>
        <taxon>Mycoplasma</taxon>
    </lineage>
</organism>
<evidence type="ECO:0000256" key="2">
    <source>
        <dbReference type="SAM" id="Phobius"/>
    </source>
</evidence>
<gene>
    <name evidence="3" type="ORF">NV226_01685</name>
</gene>
<protein>
    <submittedName>
        <fullName evidence="3">Uncharacterized protein</fullName>
    </submittedName>
</protein>
<evidence type="ECO:0000256" key="1">
    <source>
        <dbReference type="SAM" id="MobiDB-lite"/>
    </source>
</evidence>
<feature type="transmembrane region" description="Helical" evidence="2">
    <location>
        <begin position="20"/>
        <end position="44"/>
    </location>
</feature>
<reference evidence="3" key="1">
    <citation type="submission" date="2022-08" db="EMBL/GenBank/DDBJ databases">
        <title>Complete genome of Mycoplasma iguanae type strain 2327.</title>
        <authorList>
            <person name="Spergser J."/>
        </authorList>
    </citation>
    <scope>NUCLEOTIDE SEQUENCE</scope>
    <source>
        <strain evidence="3">2327</strain>
    </source>
</reference>
<dbReference type="Proteomes" id="UP001059252">
    <property type="component" value="Chromosome"/>
</dbReference>
<keyword evidence="4" id="KW-1185">Reference proteome</keyword>
<accession>A0ABY5R9I5</accession>
<feature type="compositionally biased region" description="Basic and acidic residues" evidence="1">
    <location>
        <begin position="61"/>
        <end position="71"/>
    </location>
</feature>
<dbReference type="EMBL" id="CP102734">
    <property type="protein sequence ID" value="UVD81427.1"/>
    <property type="molecule type" value="Genomic_DNA"/>
</dbReference>
<feature type="region of interest" description="Disordered" evidence="1">
    <location>
        <begin position="61"/>
        <end position="80"/>
    </location>
</feature>
<sequence length="93" mass="10006">MELKNFTKLDKVAKQEIAAAGFGLIFASIISALPVIVSAISSLAGSFRIMSSDSGEIKSKDGTVQKWDKSNTNETRSNVRSGASTVLPTYFIY</sequence>
<keyword evidence="2" id="KW-1133">Transmembrane helix</keyword>
<keyword evidence="2" id="KW-0472">Membrane</keyword>
<evidence type="ECO:0000313" key="3">
    <source>
        <dbReference type="EMBL" id="UVD81427.1"/>
    </source>
</evidence>
<dbReference type="RefSeq" id="WP_258210601.1">
    <property type="nucleotide sequence ID" value="NZ_CP102734.1"/>
</dbReference>
<proteinExistence type="predicted"/>
<keyword evidence="2" id="KW-0812">Transmembrane</keyword>
<name>A0ABY5R9I5_9MOLU</name>
<evidence type="ECO:0000313" key="4">
    <source>
        <dbReference type="Proteomes" id="UP001059252"/>
    </source>
</evidence>